<dbReference type="InterPro" id="IPR051022">
    <property type="entry name" value="Notch_Cell-Fate_Det"/>
</dbReference>
<feature type="chain" id="PRO_5017960017" evidence="8">
    <location>
        <begin position="21"/>
        <end position="690"/>
    </location>
</feature>
<comment type="caution">
    <text evidence="5">Lacks conserved residue(s) required for the propagation of feature annotation.</text>
</comment>
<keyword evidence="1 5" id="KW-0245">EGF-like domain</keyword>
<feature type="domain" description="EGF-like" evidence="9">
    <location>
        <begin position="506"/>
        <end position="542"/>
    </location>
</feature>
<dbReference type="GO" id="GO:0045197">
    <property type="term" value="P:establishment or maintenance of epithelial cell apical/basal polarity"/>
    <property type="evidence" value="ECO:0007669"/>
    <property type="project" value="TreeGrafter"/>
</dbReference>
<evidence type="ECO:0000259" key="9">
    <source>
        <dbReference type="PROSITE" id="PS50026"/>
    </source>
</evidence>
<dbReference type="PANTHER" id="PTHR24049">
    <property type="entry name" value="CRUMBS FAMILY MEMBER"/>
    <property type="match status" value="1"/>
</dbReference>
<evidence type="ECO:0000256" key="1">
    <source>
        <dbReference type="ARBA" id="ARBA00022536"/>
    </source>
</evidence>
<dbReference type="Gene3D" id="2.130.10.10">
    <property type="entry name" value="YVTN repeat-like/Quinoprotein amine dehydrogenase"/>
    <property type="match status" value="1"/>
</dbReference>
<feature type="disulfide bond" evidence="5">
    <location>
        <begin position="510"/>
        <end position="520"/>
    </location>
</feature>
<organism evidence="10 11">
    <name type="scientific">Brachionus plicatilis</name>
    <name type="common">Marine rotifer</name>
    <name type="synonym">Brachionus muelleri</name>
    <dbReference type="NCBI Taxonomy" id="10195"/>
    <lineage>
        <taxon>Eukaryota</taxon>
        <taxon>Metazoa</taxon>
        <taxon>Spiralia</taxon>
        <taxon>Gnathifera</taxon>
        <taxon>Rotifera</taxon>
        <taxon>Eurotatoria</taxon>
        <taxon>Monogononta</taxon>
        <taxon>Pseudotrocha</taxon>
        <taxon>Ploima</taxon>
        <taxon>Brachionidae</taxon>
        <taxon>Brachionus</taxon>
    </lineage>
</organism>
<feature type="transmembrane region" description="Helical" evidence="7">
    <location>
        <begin position="643"/>
        <end position="665"/>
    </location>
</feature>
<dbReference type="InterPro" id="IPR036322">
    <property type="entry name" value="WD40_repeat_dom_sf"/>
</dbReference>
<feature type="compositionally biased region" description="Polar residues" evidence="6">
    <location>
        <begin position="377"/>
        <end position="394"/>
    </location>
</feature>
<accession>A0A3M7QK82</accession>
<keyword evidence="11" id="KW-1185">Reference proteome</keyword>
<dbReference type="GO" id="GO:0005886">
    <property type="term" value="C:plasma membrane"/>
    <property type="evidence" value="ECO:0007669"/>
    <property type="project" value="TreeGrafter"/>
</dbReference>
<dbReference type="PROSITE" id="PS00022">
    <property type="entry name" value="EGF_1"/>
    <property type="match status" value="2"/>
</dbReference>
<dbReference type="InterPro" id="IPR015943">
    <property type="entry name" value="WD40/YVTN_repeat-like_dom_sf"/>
</dbReference>
<reference evidence="10 11" key="1">
    <citation type="journal article" date="2018" name="Sci. Rep.">
        <title>Genomic signatures of local adaptation to the degree of environmental predictability in rotifers.</title>
        <authorList>
            <person name="Franch-Gras L."/>
            <person name="Hahn C."/>
            <person name="Garcia-Roger E.M."/>
            <person name="Carmona M.J."/>
            <person name="Serra M."/>
            <person name="Gomez A."/>
        </authorList>
    </citation>
    <scope>NUCLEOTIDE SEQUENCE [LARGE SCALE GENOMIC DNA]</scope>
    <source>
        <strain evidence="10">HYR1</strain>
    </source>
</reference>
<dbReference type="PANTHER" id="PTHR24049:SF22">
    <property type="entry name" value="DROSOPHILA CRUMBS HOMOLOG"/>
    <property type="match status" value="1"/>
</dbReference>
<sequence length="690" mass="77253">MIFFQFWYCFLCLTQSGTSAYYFATGLEADYVKIWNNSIEKNHLGEEKKGISIDFNQNVNVLIGSNEDKQVFSWELNKDMVKHTSKESQTANSVAFINDTHFIAGYINYFIIYAVNNMTKAFSLINNSLGTIESIKILKNSHKVLVGSKEGYISVFCLRTQQILKVNKMASIIWDIDLIDENFIVSQCVDKHICSHKINHTNSINIDKQKDYNTEIFAIKIINPDRVALGANGNKLIIINFSSLTSEEIASGPTIKCLEYFGDDVIGSGSDNNFLVFWNSSKLTKLKEFNLQSKILALKNLQNFAFNTEEKSTEFTTRMLPSQSSILNEKITNLTSDYSTTPIQINEPSIKNILSLTSSQNNDQTSSQNNDQTSSQIIPSSLEQSTSDYSTTPIQINEPSIKNILSLSSSQNNDQTSSQNNDQTSSQIIPSLLEQSTPDYSTTPIHTRDNESLSSNYVQITSDYKETITDIPNSNTTRSYRNGTVDFLFGNQDIQLVIGILESTLDMTDCLLNCSGHGSCKLIDSTKFICDCFENYAGSTCQINTLPCASNPCRNNSTCTIHLTNKTYSCQCSANNNGTSLFYGKNCEYKIDVCANETCSKQGVCNEKGDKAKCKCFNYYSGEKCEIESNEMKAIKTVIKTSYIIAGIILISLFLLIIGCDLSNICCKKKKNKKRVIAHTKVVKYQYVNN</sequence>
<evidence type="ECO:0000256" key="6">
    <source>
        <dbReference type="SAM" id="MobiDB-lite"/>
    </source>
</evidence>
<dbReference type="InterPro" id="IPR000742">
    <property type="entry name" value="EGF"/>
</dbReference>
<name>A0A3M7QK82_BRAPC</name>
<keyword evidence="7" id="KW-0472">Membrane</keyword>
<proteinExistence type="predicted"/>
<dbReference type="Gene3D" id="2.10.25.10">
    <property type="entry name" value="Laminin"/>
    <property type="match status" value="2"/>
</dbReference>
<evidence type="ECO:0000256" key="5">
    <source>
        <dbReference type="PROSITE-ProRule" id="PRU00076"/>
    </source>
</evidence>
<evidence type="ECO:0000256" key="2">
    <source>
        <dbReference type="ARBA" id="ARBA00022729"/>
    </source>
</evidence>
<feature type="domain" description="EGF-like" evidence="9">
    <location>
        <begin position="544"/>
        <end position="588"/>
    </location>
</feature>
<evidence type="ECO:0000256" key="3">
    <source>
        <dbReference type="ARBA" id="ARBA00022737"/>
    </source>
</evidence>
<keyword evidence="7" id="KW-1133">Transmembrane helix</keyword>
<dbReference type="GO" id="GO:0032991">
    <property type="term" value="C:protein-containing complex"/>
    <property type="evidence" value="ECO:0007669"/>
    <property type="project" value="TreeGrafter"/>
</dbReference>
<dbReference type="EMBL" id="REGN01005973">
    <property type="protein sequence ID" value="RNA11375.1"/>
    <property type="molecule type" value="Genomic_DNA"/>
</dbReference>
<gene>
    <name evidence="10" type="ORF">BpHYR1_040904</name>
</gene>
<dbReference type="SMART" id="SM00181">
    <property type="entry name" value="EGF"/>
    <property type="match status" value="3"/>
</dbReference>
<dbReference type="OrthoDB" id="10040649at2759"/>
<evidence type="ECO:0000313" key="11">
    <source>
        <dbReference type="Proteomes" id="UP000276133"/>
    </source>
</evidence>
<feature type="disulfide bond" evidence="5">
    <location>
        <begin position="532"/>
        <end position="541"/>
    </location>
</feature>
<feature type="signal peptide" evidence="8">
    <location>
        <begin position="1"/>
        <end position="20"/>
    </location>
</feature>
<dbReference type="GO" id="GO:0007157">
    <property type="term" value="P:heterophilic cell-cell adhesion via plasma membrane cell adhesion molecules"/>
    <property type="evidence" value="ECO:0007669"/>
    <property type="project" value="TreeGrafter"/>
</dbReference>
<feature type="compositionally biased region" description="Low complexity" evidence="6">
    <location>
        <begin position="358"/>
        <end position="376"/>
    </location>
</feature>
<evidence type="ECO:0000313" key="10">
    <source>
        <dbReference type="EMBL" id="RNA11375.1"/>
    </source>
</evidence>
<feature type="disulfide bond" evidence="5">
    <location>
        <begin position="616"/>
        <end position="625"/>
    </location>
</feature>
<comment type="caution">
    <text evidence="10">The sequence shown here is derived from an EMBL/GenBank/DDBJ whole genome shotgun (WGS) entry which is preliminary data.</text>
</comment>
<feature type="domain" description="EGF-like" evidence="9">
    <location>
        <begin position="590"/>
        <end position="626"/>
    </location>
</feature>
<dbReference type="AlphaFoldDB" id="A0A3M7QK82"/>
<keyword evidence="2 8" id="KW-0732">Signal</keyword>
<dbReference type="SUPFAM" id="SSF57196">
    <property type="entry name" value="EGF/Laminin"/>
    <property type="match status" value="1"/>
</dbReference>
<dbReference type="SUPFAM" id="SSF50978">
    <property type="entry name" value="WD40 repeat-like"/>
    <property type="match status" value="1"/>
</dbReference>
<keyword evidence="3" id="KW-0677">Repeat</keyword>
<evidence type="ECO:0000256" key="7">
    <source>
        <dbReference type="SAM" id="Phobius"/>
    </source>
</evidence>
<evidence type="ECO:0000256" key="8">
    <source>
        <dbReference type="SAM" id="SignalP"/>
    </source>
</evidence>
<dbReference type="PROSITE" id="PS50026">
    <property type="entry name" value="EGF_3"/>
    <property type="match status" value="3"/>
</dbReference>
<dbReference type="STRING" id="10195.A0A3M7QK82"/>
<dbReference type="Proteomes" id="UP000276133">
    <property type="component" value="Unassembled WGS sequence"/>
</dbReference>
<keyword evidence="7" id="KW-0812">Transmembrane</keyword>
<protein>
    <submittedName>
        <fullName evidence="10">Neurogenic locus notch-like protein</fullName>
    </submittedName>
</protein>
<feature type="disulfide bond" evidence="5">
    <location>
        <begin position="553"/>
        <end position="570"/>
    </location>
</feature>
<keyword evidence="4 5" id="KW-1015">Disulfide bond</keyword>
<evidence type="ECO:0000256" key="4">
    <source>
        <dbReference type="ARBA" id="ARBA00023157"/>
    </source>
</evidence>
<feature type="region of interest" description="Disordered" evidence="6">
    <location>
        <begin position="358"/>
        <end position="394"/>
    </location>
</feature>